<sequence length="357" mass="41901">LVQHDQIKDELVKQNAIPLLIRCITETKFDVIKVQQCALEILWAMTFNERAANILKSNENFISHLRSLQMSNETGVIKAAEGIIWKLEQEAHFMSEKAQKEISDSLAHATSLHTYDIMISYSHADKDLCYQIQERLVKDKFRVWLDRDNLYGSQMQEMANAIENSEFVFICMSDTYKQSAYCQSEAHYAYERRCQLIPLKVIEKYRPDGWLGFIISGLLYVDFSKRDFDTDYQKLVTEINRRRDQSPKKQAPHHYISHNTPAFETKQWTVENVVDFLNEMKFDAMIPLCEDLNGRQLYEMYKMCNANSDIMYQSLKGELNELQNKTLPLRVYIRFLDTLKKYVPVTKDTKSMTCNIT</sequence>
<reference evidence="2" key="1">
    <citation type="submission" date="2021-02" db="EMBL/GenBank/DDBJ databases">
        <authorList>
            <person name="Nowell W R."/>
        </authorList>
    </citation>
    <scope>NUCLEOTIDE SEQUENCE</scope>
</reference>
<evidence type="ECO:0000313" key="2">
    <source>
        <dbReference type="EMBL" id="CAF1360613.1"/>
    </source>
</evidence>
<dbReference type="InterPro" id="IPR000157">
    <property type="entry name" value="TIR_dom"/>
</dbReference>
<evidence type="ECO:0000313" key="3">
    <source>
        <dbReference type="EMBL" id="CAF4238521.1"/>
    </source>
</evidence>
<dbReference type="PANTHER" id="PTHR46270:SF2">
    <property type="entry name" value="TIR DOMAIN-CONTAINING PROTEIN"/>
    <property type="match status" value="1"/>
</dbReference>
<protein>
    <recommendedName>
        <fullName evidence="1">TIR domain-containing protein</fullName>
    </recommendedName>
</protein>
<dbReference type="SUPFAM" id="SSF52200">
    <property type="entry name" value="Toll/Interleukin receptor TIR domain"/>
    <property type="match status" value="1"/>
</dbReference>
<name>A0A815I3F8_9BILA</name>
<accession>A0A815I3F8</accession>
<dbReference type="Gene3D" id="1.25.10.10">
    <property type="entry name" value="Leucine-rich Repeat Variant"/>
    <property type="match status" value="1"/>
</dbReference>
<feature type="non-terminal residue" evidence="2">
    <location>
        <position position="1"/>
    </location>
</feature>
<dbReference type="GO" id="GO:0007165">
    <property type="term" value="P:signal transduction"/>
    <property type="evidence" value="ECO:0007669"/>
    <property type="project" value="InterPro"/>
</dbReference>
<evidence type="ECO:0000313" key="4">
    <source>
        <dbReference type="Proteomes" id="UP000663829"/>
    </source>
</evidence>
<gene>
    <name evidence="2" type="ORF">GPM918_LOCUS31359</name>
    <name evidence="3" type="ORF">SRO942_LOCUS31999</name>
</gene>
<dbReference type="Proteomes" id="UP000663829">
    <property type="component" value="Unassembled WGS sequence"/>
</dbReference>
<dbReference type="OrthoDB" id="9978456at2759"/>
<dbReference type="Gene3D" id="3.40.50.10140">
    <property type="entry name" value="Toll/interleukin-1 receptor homology (TIR) domain"/>
    <property type="match status" value="1"/>
</dbReference>
<dbReference type="EMBL" id="CAJNOQ010015392">
    <property type="protein sequence ID" value="CAF1360613.1"/>
    <property type="molecule type" value="Genomic_DNA"/>
</dbReference>
<dbReference type="EMBL" id="CAJOBC010069785">
    <property type="protein sequence ID" value="CAF4238521.1"/>
    <property type="molecule type" value="Genomic_DNA"/>
</dbReference>
<dbReference type="SUPFAM" id="SSF48371">
    <property type="entry name" value="ARM repeat"/>
    <property type="match status" value="1"/>
</dbReference>
<dbReference type="InterPro" id="IPR011989">
    <property type="entry name" value="ARM-like"/>
</dbReference>
<dbReference type="InterPro" id="IPR016024">
    <property type="entry name" value="ARM-type_fold"/>
</dbReference>
<feature type="domain" description="TIR" evidence="1">
    <location>
        <begin position="113"/>
        <end position="239"/>
    </location>
</feature>
<dbReference type="PROSITE" id="PS50104">
    <property type="entry name" value="TIR"/>
    <property type="match status" value="1"/>
</dbReference>
<proteinExistence type="predicted"/>
<dbReference type="AlphaFoldDB" id="A0A815I3F8"/>
<dbReference type="Pfam" id="PF13676">
    <property type="entry name" value="TIR_2"/>
    <property type="match status" value="1"/>
</dbReference>
<dbReference type="PANTHER" id="PTHR46270">
    <property type="entry name" value="ARMADILLO-TYPE FOLD-RELATED"/>
    <property type="match status" value="1"/>
</dbReference>
<organism evidence="2 4">
    <name type="scientific">Didymodactylos carnosus</name>
    <dbReference type="NCBI Taxonomy" id="1234261"/>
    <lineage>
        <taxon>Eukaryota</taxon>
        <taxon>Metazoa</taxon>
        <taxon>Spiralia</taxon>
        <taxon>Gnathifera</taxon>
        <taxon>Rotifera</taxon>
        <taxon>Eurotatoria</taxon>
        <taxon>Bdelloidea</taxon>
        <taxon>Philodinida</taxon>
        <taxon>Philodinidae</taxon>
        <taxon>Didymodactylos</taxon>
    </lineage>
</organism>
<comment type="caution">
    <text evidence="2">The sequence shown here is derived from an EMBL/GenBank/DDBJ whole genome shotgun (WGS) entry which is preliminary data.</text>
</comment>
<keyword evidence="4" id="KW-1185">Reference proteome</keyword>
<dbReference type="Proteomes" id="UP000681722">
    <property type="component" value="Unassembled WGS sequence"/>
</dbReference>
<evidence type="ECO:0000259" key="1">
    <source>
        <dbReference type="PROSITE" id="PS50104"/>
    </source>
</evidence>
<dbReference type="InterPro" id="IPR035897">
    <property type="entry name" value="Toll_tir_struct_dom_sf"/>
</dbReference>